<name>A0A7N2L5J9_QUELO</name>
<dbReference type="Proteomes" id="UP000594261">
    <property type="component" value="Chromosome 3"/>
</dbReference>
<evidence type="ECO:0000313" key="4">
    <source>
        <dbReference type="Proteomes" id="UP000594261"/>
    </source>
</evidence>
<dbReference type="InterPro" id="IPR023346">
    <property type="entry name" value="Lysozyme-like_dom_sf"/>
</dbReference>
<dbReference type="InParanoid" id="A0A7N2L5J9"/>
<dbReference type="GO" id="GO:0008061">
    <property type="term" value="F:chitin binding"/>
    <property type="evidence" value="ECO:0007669"/>
    <property type="project" value="UniProtKB-KW"/>
</dbReference>
<dbReference type="GO" id="GO:0006032">
    <property type="term" value="P:chitin catabolic process"/>
    <property type="evidence" value="ECO:0007669"/>
    <property type="project" value="InterPro"/>
</dbReference>
<dbReference type="InterPro" id="IPR000726">
    <property type="entry name" value="Glyco_hydro_19_cat"/>
</dbReference>
<dbReference type="EnsemblPlants" id="QL03p026945:mrna">
    <property type="protein sequence ID" value="QL03p026945:mrna"/>
    <property type="gene ID" value="QL03p026945"/>
</dbReference>
<evidence type="ECO:0000313" key="3">
    <source>
        <dbReference type="EnsemblPlants" id="QL03p026945:mrna"/>
    </source>
</evidence>
<dbReference type="Pfam" id="PF00182">
    <property type="entry name" value="Glyco_hydro_19"/>
    <property type="match status" value="1"/>
</dbReference>
<accession>A0A7N2L5J9</accession>
<dbReference type="Gramene" id="QL03p026945:mrna">
    <property type="protein sequence ID" value="QL03p026945:mrna"/>
    <property type="gene ID" value="QL03p026945"/>
</dbReference>
<sequence>MKEALSCGYKVATKEPLAWGLCHNKEMNSNTYNYCDNRYENTYPCASGAAYYGRGPLPIYCFGTTMNVLYGDLVCDQGHNESMNNIISHYLYYLDLMGIGQEEARSHEVLSYDKQDVFIPSSSSAP</sequence>
<proteinExistence type="predicted"/>
<evidence type="ECO:0000259" key="2">
    <source>
        <dbReference type="Pfam" id="PF00182"/>
    </source>
</evidence>
<keyword evidence="1" id="KW-0147">Chitin-binding</keyword>
<dbReference type="Gene3D" id="1.10.530.10">
    <property type="match status" value="1"/>
</dbReference>
<dbReference type="AlphaFoldDB" id="A0A7N2L5J9"/>
<reference evidence="3" key="2">
    <citation type="submission" date="2021-01" db="UniProtKB">
        <authorList>
            <consortium name="EnsemblPlants"/>
        </authorList>
    </citation>
    <scope>IDENTIFICATION</scope>
</reference>
<protein>
    <recommendedName>
        <fullName evidence="2">Glycoside hydrolase family 19 catalytic domain-containing protein</fullName>
    </recommendedName>
</protein>
<dbReference type="PANTHER" id="PTHR22595">
    <property type="entry name" value="CHITINASE-RELATED"/>
    <property type="match status" value="1"/>
</dbReference>
<reference evidence="3 4" key="1">
    <citation type="journal article" date="2016" name="G3 (Bethesda)">
        <title>First Draft Assembly and Annotation of the Genome of a California Endemic Oak Quercus lobata Nee (Fagaceae).</title>
        <authorList>
            <person name="Sork V.L."/>
            <person name="Fitz-Gibbon S.T."/>
            <person name="Puiu D."/>
            <person name="Crepeau M."/>
            <person name="Gugger P.F."/>
            <person name="Sherman R."/>
            <person name="Stevens K."/>
            <person name="Langley C.H."/>
            <person name="Pellegrini M."/>
            <person name="Salzberg S.L."/>
        </authorList>
    </citation>
    <scope>NUCLEOTIDE SEQUENCE [LARGE SCALE GENOMIC DNA]</scope>
    <source>
        <strain evidence="3 4">cv. SW786</strain>
    </source>
</reference>
<feature type="domain" description="Glycoside hydrolase family 19 catalytic" evidence="2">
    <location>
        <begin position="7"/>
        <end position="59"/>
    </location>
</feature>
<evidence type="ECO:0000256" key="1">
    <source>
        <dbReference type="ARBA" id="ARBA00022669"/>
    </source>
</evidence>
<dbReference type="EMBL" id="LRBV02000003">
    <property type="status" value="NOT_ANNOTATED_CDS"/>
    <property type="molecule type" value="Genomic_DNA"/>
</dbReference>
<dbReference type="SUPFAM" id="SSF53955">
    <property type="entry name" value="Lysozyme-like"/>
    <property type="match status" value="1"/>
</dbReference>
<organism evidence="3 4">
    <name type="scientific">Quercus lobata</name>
    <name type="common">Valley oak</name>
    <dbReference type="NCBI Taxonomy" id="97700"/>
    <lineage>
        <taxon>Eukaryota</taxon>
        <taxon>Viridiplantae</taxon>
        <taxon>Streptophyta</taxon>
        <taxon>Embryophyta</taxon>
        <taxon>Tracheophyta</taxon>
        <taxon>Spermatophyta</taxon>
        <taxon>Magnoliopsida</taxon>
        <taxon>eudicotyledons</taxon>
        <taxon>Gunneridae</taxon>
        <taxon>Pentapetalae</taxon>
        <taxon>rosids</taxon>
        <taxon>fabids</taxon>
        <taxon>Fagales</taxon>
        <taxon>Fagaceae</taxon>
        <taxon>Quercus</taxon>
    </lineage>
</organism>
<keyword evidence="4" id="KW-1185">Reference proteome</keyword>
<dbReference type="PANTHER" id="PTHR22595:SF96">
    <property type="entry name" value="CHITINASE"/>
    <property type="match status" value="1"/>
</dbReference>
<dbReference type="GO" id="GO:0004568">
    <property type="term" value="F:chitinase activity"/>
    <property type="evidence" value="ECO:0007669"/>
    <property type="project" value="InterPro"/>
</dbReference>
<dbReference type="GO" id="GO:0016998">
    <property type="term" value="P:cell wall macromolecule catabolic process"/>
    <property type="evidence" value="ECO:0007669"/>
    <property type="project" value="InterPro"/>
</dbReference>